<dbReference type="Proteomes" id="UP001153331">
    <property type="component" value="Unassembled WGS sequence"/>
</dbReference>
<proteinExistence type="predicted"/>
<protein>
    <submittedName>
        <fullName evidence="1">Uncharacterized protein</fullName>
    </submittedName>
</protein>
<gene>
    <name evidence="1" type="ORF">OPT61_g7861</name>
</gene>
<evidence type="ECO:0000313" key="1">
    <source>
        <dbReference type="EMBL" id="KAJ8108879.1"/>
    </source>
</evidence>
<reference evidence="1" key="1">
    <citation type="submission" date="2022-11" db="EMBL/GenBank/DDBJ databases">
        <title>Genome Sequence of Boeremia exigua.</title>
        <authorList>
            <person name="Buettner E."/>
        </authorList>
    </citation>
    <scope>NUCLEOTIDE SEQUENCE</scope>
    <source>
        <strain evidence="1">CU02</strain>
    </source>
</reference>
<comment type="caution">
    <text evidence="1">The sequence shown here is derived from an EMBL/GenBank/DDBJ whole genome shotgun (WGS) entry which is preliminary data.</text>
</comment>
<sequence length="116" mass="12793">MSWMKAWCCSVPDDDIARCTSHAPSPKAAQAADPWYTLLLSSSAPSVRPPPSTAHTTSPRASQGSLNGTVDTDRPRRQILHFPARDTRPRLSDDTRQRAHCLRHSSFATLLAISRD</sequence>
<keyword evidence="2" id="KW-1185">Reference proteome</keyword>
<accession>A0ACC2I0Y3</accession>
<name>A0ACC2I0Y3_9PLEO</name>
<evidence type="ECO:0000313" key="2">
    <source>
        <dbReference type="Proteomes" id="UP001153331"/>
    </source>
</evidence>
<organism evidence="1 2">
    <name type="scientific">Boeremia exigua</name>
    <dbReference type="NCBI Taxonomy" id="749465"/>
    <lineage>
        <taxon>Eukaryota</taxon>
        <taxon>Fungi</taxon>
        <taxon>Dikarya</taxon>
        <taxon>Ascomycota</taxon>
        <taxon>Pezizomycotina</taxon>
        <taxon>Dothideomycetes</taxon>
        <taxon>Pleosporomycetidae</taxon>
        <taxon>Pleosporales</taxon>
        <taxon>Pleosporineae</taxon>
        <taxon>Didymellaceae</taxon>
        <taxon>Boeremia</taxon>
    </lineage>
</organism>
<dbReference type="EMBL" id="JAPHNI010000684">
    <property type="protein sequence ID" value="KAJ8108879.1"/>
    <property type="molecule type" value="Genomic_DNA"/>
</dbReference>